<dbReference type="AlphaFoldDB" id="A0A4W2ER95"/>
<sequence>MSHLETRLVPIFSSFYFSILNVFNSRRVGYCKKKKNRLFRRTSIRTVYGRVTPSPNPTLLYYCLLALDFW</sequence>
<evidence type="ECO:0000313" key="2">
    <source>
        <dbReference type="Proteomes" id="UP000314981"/>
    </source>
</evidence>
<reference evidence="1" key="3">
    <citation type="submission" date="2025-09" db="UniProtKB">
        <authorList>
            <consortium name="Ensembl"/>
        </authorList>
    </citation>
    <scope>IDENTIFICATION</scope>
</reference>
<proteinExistence type="predicted"/>
<keyword evidence="2" id="KW-1185">Reference proteome</keyword>
<reference evidence="1 2" key="1">
    <citation type="submission" date="2018-11" db="EMBL/GenBank/DDBJ databases">
        <title>Haplotype-resolved cattle genomes.</title>
        <authorList>
            <person name="Low W.Y."/>
            <person name="Tearle R."/>
            <person name="Bickhart D.M."/>
            <person name="Rosen B.D."/>
            <person name="Koren S."/>
            <person name="Rhie A."/>
            <person name="Hiendleder S."/>
            <person name="Phillippy A.M."/>
            <person name="Smith T.P.L."/>
            <person name="Williams J.L."/>
        </authorList>
    </citation>
    <scope>NUCLEOTIDE SEQUENCE [LARGE SCALE GENOMIC DNA]</scope>
</reference>
<name>A0A4W2ER95_BOBOX</name>
<dbReference type="Proteomes" id="UP000314981">
    <property type="component" value="Chromosome 5"/>
</dbReference>
<dbReference type="Ensembl" id="ENSBIXT00000033354.1">
    <property type="protein sequence ID" value="ENSBIXP00000039263.1"/>
    <property type="gene ID" value="ENSBIXG00000023220.1"/>
</dbReference>
<accession>A0A4W2ER95</accession>
<evidence type="ECO:0000313" key="1">
    <source>
        <dbReference type="Ensembl" id="ENSBIXP00000039263.1"/>
    </source>
</evidence>
<protein>
    <submittedName>
        <fullName evidence="1">Uncharacterized protein</fullName>
    </submittedName>
</protein>
<reference evidence="1" key="2">
    <citation type="submission" date="2025-08" db="UniProtKB">
        <authorList>
            <consortium name="Ensembl"/>
        </authorList>
    </citation>
    <scope>IDENTIFICATION</scope>
</reference>
<organism evidence="1 2">
    <name type="scientific">Bos indicus x Bos taurus</name>
    <name type="common">Hybrid cattle</name>
    <dbReference type="NCBI Taxonomy" id="30522"/>
    <lineage>
        <taxon>Eukaryota</taxon>
        <taxon>Metazoa</taxon>
        <taxon>Chordata</taxon>
        <taxon>Craniata</taxon>
        <taxon>Vertebrata</taxon>
        <taxon>Euteleostomi</taxon>
        <taxon>Mammalia</taxon>
        <taxon>Eutheria</taxon>
        <taxon>Laurasiatheria</taxon>
        <taxon>Artiodactyla</taxon>
        <taxon>Ruminantia</taxon>
        <taxon>Pecora</taxon>
        <taxon>Bovidae</taxon>
        <taxon>Bovinae</taxon>
        <taxon>Bos</taxon>
    </lineage>
</organism>